<evidence type="ECO:0000256" key="3">
    <source>
        <dbReference type="ARBA" id="ARBA00023015"/>
    </source>
</evidence>
<dbReference type="InterPro" id="IPR004839">
    <property type="entry name" value="Aminotransferase_I/II_large"/>
</dbReference>
<dbReference type="PANTHER" id="PTHR46577:SF1">
    <property type="entry name" value="HTH-TYPE TRANSCRIPTIONAL REGULATORY PROTEIN GABR"/>
    <property type="match status" value="1"/>
</dbReference>
<dbReference type="GO" id="GO:0030170">
    <property type="term" value="F:pyridoxal phosphate binding"/>
    <property type="evidence" value="ECO:0007669"/>
    <property type="project" value="InterPro"/>
</dbReference>
<reference evidence="7 8" key="1">
    <citation type="submission" date="2020-08" db="EMBL/GenBank/DDBJ databases">
        <title>Sequencing the genomes of 1000 actinobacteria strains.</title>
        <authorList>
            <person name="Klenk H.-P."/>
        </authorList>
    </citation>
    <scope>NUCLEOTIDE SEQUENCE [LARGE SCALE GENOMIC DNA]</scope>
    <source>
        <strain evidence="7 8">DSM 41654</strain>
    </source>
</reference>
<dbReference type="InterPro" id="IPR036390">
    <property type="entry name" value="WH_DNA-bd_sf"/>
</dbReference>
<evidence type="ECO:0000256" key="5">
    <source>
        <dbReference type="ARBA" id="ARBA00023163"/>
    </source>
</evidence>
<dbReference type="InterPro" id="IPR051446">
    <property type="entry name" value="HTH_trans_reg/aminotransferase"/>
</dbReference>
<dbReference type="SUPFAM" id="SSF46785">
    <property type="entry name" value="Winged helix' DNA-binding domain"/>
    <property type="match status" value="1"/>
</dbReference>
<dbReference type="SUPFAM" id="SSF53383">
    <property type="entry name" value="PLP-dependent transferases"/>
    <property type="match status" value="1"/>
</dbReference>
<evidence type="ECO:0000313" key="7">
    <source>
        <dbReference type="EMBL" id="MBB4921706.1"/>
    </source>
</evidence>
<dbReference type="PANTHER" id="PTHR46577">
    <property type="entry name" value="HTH-TYPE TRANSCRIPTIONAL REGULATORY PROTEIN GABR"/>
    <property type="match status" value="1"/>
</dbReference>
<evidence type="ECO:0000256" key="4">
    <source>
        <dbReference type="ARBA" id="ARBA00023125"/>
    </source>
</evidence>
<evidence type="ECO:0000256" key="2">
    <source>
        <dbReference type="ARBA" id="ARBA00022898"/>
    </source>
</evidence>
<dbReference type="Proteomes" id="UP000540506">
    <property type="component" value="Unassembled WGS sequence"/>
</dbReference>
<keyword evidence="8" id="KW-1185">Reference proteome</keyword>
<dbReference type="PROSITE" id="PS50949">
    <property type="entry name" value="HTH_GNTR"/>
    <property type="match status" value="1"/>
</dbReference>
<dbReference type="Gene3D" id="1.10.10.10">
    <property type="entry name" value="Winged helix-like DNA-binding domain superfamily/Winged helix DNA-binding domain"/>
    <property type="match status" value="1"/>
</dbReference>
<proteinExistence type="inferred from homology"/>
<protein>
    <submittedName>
        <fullName evidence="7">DNA-binding transcriptional MocR family regulator</fullName>
    </submittedName>
</protein>
<accession>A0A7W7VSZ3</accession>
<dbReference type="Pfam" id="PF00392">
    <property type="entry name" value="GntR"/>
    <property type="match status" value="1"/>
</dbReference>
<dbReference type="CDD" id="cd07377">
    <property type="entry name" value="WHTH_GntR"/>
    <property type="match status" value="1"/>
</dbReference>
<evidence type="ECO:0000259" key="6">
    <source>
        <dbReference type="PROSITE" id="PS50949"/>
    </source>
</evidence>
<keyword evidence="2" id="KW-0663">Pyridoxal phosphate</keyword>
<evidence type="ECO:0000313" key="8">
    <source>
        <dbReference type="Proteomes" id="UP000540506"/>
    </source>
</evidence>
<dbReference type="InterPro" id="IPR015424">
    <property type="entry name" value="PyrdxlP-dep_Trfase"/>
</dbReference>
<feature type="domain" description="HTH gntR-type" evidence="6">
    <location>
        <begin position="9"/>
        <end position="77"/>
    </location>
</feature>
<dbReference type="GO" id="GO:0003700">
    <property type="term" value="F:DNA-binding transcription factor activity"/>
    <property type="evidence" value="ECO:0007669"/>
    <property type="project" value="InterPro"/>
</dbReference>
<dbReference type="GO" id="GO:0003677">
    <property type="term" value="F:DNA binding"/>
    <property type="evidence" value="ECO:0007669"/>
    <property type="project" value="UniProtKB-KW"/>
</dbReference>
<dbReference type="RefSeq" id="WP_184933995.1">
    <property type="nucleotide sequence ID" value="NZ_JACHJV010000001.1"/>
</dbReference>
<dbReference type="SMART" id="SM00345">
    <property type="entry name" value="HTH_GNTR"/>
    <property type="match status" value="1"/>
</dbReference>
<evidence type="ECO:0000256" key="1">
    <source>
        <dbReference type="ARBA" id="ARBA00005384"/>
    </source>
</evidence>
<comment type="similarity">
    <text evidence="1">In the C-terminal section; belongs to the class-I pyridoxal-phosphate-dependent aminotransferase family.</text>
</comment>
<dbReference type="AlphaFoldDB" id="A0A7W7VSZ3"/>
<name>A0A7W7VSZ3_KITKI</name>
<dbReference type="InterPro" id="IPR000524">
    <property type="entry name" value="Tscrpt_reg_HTH_GntR"/>
</dbReference>
<dbReference type="InterPro" id="IPR036388">
    <property type="entry name" value="WH-like_DNA-bd_sf"/>
</dbReference>
<keyword evidence="3" id="KW-0805">Transcription regulation</keyword>
<dbReference type="CDD" id="cd00609">
    <property type="entry name" value="AAT_like"/>
    <property type="match status" value="1"/>
</dbReference>
<sequence length="450" mass="46857">MLGDYRIQGRRATDIAADVERAVGSGELEPGQALPPLRDLAEELGINPNTVAAAYRLLRDRGVIETAGRRGSRIRPRPVTSYRDQVRVHVPADARNLAAGNPDPRLLPALGPAFATAAAAADRAPVLYGHPAAEPALVALAEAGFLADGLPEAAFAVTAGALDAIDRVLATQLRPGDAVAVEDPGWGSLLDLLPAHGLRTLPVALDDQGPRPESVAAALAAGARALIVTNRAQNPTGAAVTPARAAALRAVLAGHPEVLLLEDDHGHGITELPFATLVCGPDRRPVASRWVVIRSAAKAFGPDLRLAVLTGDEDTVGRLLGRQRLDTGWVSHLLQRAVAELWRTHGAGPAGVAEAYRERRQALLTALAGHGIAAHGDSGVNVWVAVPEETAVVVGLLQRGWAVTPGAAFRVQSPPGIRITVSRLDPVEAPRLAADLAAVLGRAEAGARQI</sequence>
<dbReference type="EMBL" id="JACHJV010000001">
    <property type="protein sequence ID" value="MBB4921706.1"/>
    <property type="molecule type" value="Genomic_DNA"/>
</dbReference>
<keyword evidence="4 7" id="KW-0238">DNA-binding</keyword>
<dbReference type="Gene3D" id="3.40.640.10">
    <property type="entry name" value="Type I PLP-dependent aspartate aminotransferase-like (Major domain)"/>
    <property type="match status" value="1"/>
</dbReference>
<keyword evidence="5" id="KW-0804">Transcription</keyword>
<gene>
    <name evidence="7" type="ORF">FHR34_000699</name>
</gene>
<dbReference type="Pfam" id="PF00155">
    <property type="entry name" value="Aminotran_1_2"/>
    <property type="match status" value="1"/>
</dbReference>
<dbReference type="InterPro" id="IPR015421">
    <property type="entry name" value="PyrdxlP-dep_Trfase_major"/>
</dbReference>
<organism evidence="7 8">
    <name type="scientific">Kitasatospora kifunensis</name>
    <name type="common">Streptomyces kifunensis</name>
    <dbReference type="NCBI Taxonomy" id="58351"/>
    <lineage>
        <taxon>Bacteria</taxon>
        <taxon>Bacillati</taxon>
        <taxon>Actinomycetota</taxon>
        <taxon>Actinomycetes</taxon>
        <taxon>Kitasatosporales</taxon>
        <taxon>Streptomycetaceae</taxon>
        <taxon>Kitasatospora</taxon>
    </lineage>
</organism>
<comment type="caution">
    <text evidence="7">The sequence shown here is derived from an EMBL/GenBank/DDBJ whole genome shotgun (WGS) entry which is preliminary data.</text>
</comment>